<proteinExistence type="predicted"/>
<dbReference type="Pfam" id="PF16841">
    <property type="entry name" value="CBM60"/>
    <property type="match status" value="1"/>
</dbReference>
<dbReference type="EMBL" id="FXUG01000015">
    <property type="protein sequence ID" value="SMP72287.1"/>
    <property type="molecule type" value="Genomic_DNA"/>
</dbReference>
<sequence>MLAGDAGAAIAEAVQVSTPDSTMLQESDSAGHSHDRIVSETIVFIDAGLADADVLIEGVSDTAELVMLDAETPLLTQISDHLQTRRSVQSVHVVTHGGEGMIAVGRQRVRTKTLTANGAMLSRWANALTAEADILIYGCNTGGSPAGAKFIGMLAELTGADVAASEDVTGRLAKKNGHVDADWHLERATGLIESSLAFDATTLDRYQHTLDIAVYASGQTGQEQFELRIDDNVVQTWTASTNIQAYTYQTAQAIAPDRISVHFVNDQYQPEIGYDRNLTVAKIDINGNQTLTTNAPSVYSTGTWRAEDQATPGFGRGDTLHTNGAFYYGQDGSGGPLIAAGQTWRVNDPNGVATVEPGTNNLLVSNDVGTAVWTLADLQAGEAFHLEIDSFVRLDPPYASQAGYVGIDYFDANHNRIDTQGRLVPNEVPTRKSVVLEGVAPQNMEYATIWGWIDTGQSGAGASLVISDVRLESFVSDDTTPPTATLATNTVEIREDSGVPSFTVIYRDDQPSPVPNRSPIQFNGSVGITVTGPDGFEGTPNALGGGSTGDPNEVFTTYGFAFPQRDLAEGTYTVSLNEGHVTDLAGNVASAGVLGTFEVVYVEGPVRPDDVTPPTVSLTTLTASVSASLPSFALEFNDTESNLKFTQSGARVRLTGPNGYDTMTSGFAGGDNGNGGLFELFLIPQISATRELGLYTVSIEENYVIDQGNNVNAAAILGTFTLVA</sequence>
<dbReference type="Proteomes" id="UP001158067">
    <property type="component" value="Unassembled WGS sequence"/>
</dbReference>
<protein>
    <submittedName>
        <fullName evidence="3">Ca-dependent carbohydrate-binding module xylan-binding</fullName>
    </submittedName>
</protein>
<dbReference type="InterPro" id="IPR031768">
    <property type="entry name" value="CBM60_xylan-bd"/>
</dbReference>
<evidence type="ECO:0000259" key="1">
    <source>
        <dbReference type="Pfam" id="PF14252"/>
    </source>
</evidence>
<organism evidence="3 4">
    <name type="scientific">Neorhodopirellula lusitana</name>
    <dbReference type="NCBI Taxonomy" id="445327"/>
    <lineage>
        <taxon>Bacteria</taxon>
        <taxon>Pseudomonadati</taxon>
        <taxon>Planctomycetota</taxon>
        <taxon>Planctomycetia</taxon>
        <taxon>Pirellulales</taxon>
        <taxon>Pirellulaceae</taxon>
        <taxon>Neorhodopirellula</taxon>
    </lineage>
</organism>
<evidence type="ECO:0000313" key="3">
    <source>
        <dbReference type="EMBL" id="SMP72287.1"/>
    </source>
</evidence>
<dbReference type="Pfam" id="PF14252">
    <property type="entry name" value="DUF4347"/>
    <property type="match status" value="1"/>
</dbReference>
<feature type="domain" description="Carbohydrate binding module xylan-binding" evidence="2">
    <location>
        <begin position="211"/>
        <end position="297"/>
    </location>
</feature>
<name>A0ABY1QID7_9BACT</name>
<gene>
    <name evidence="3" type="ORF">SAMN06265222_11537</name>
</gene>
<comment type="caution">
    <text evidence="3">The sequence shown here is derived from an EMBL/GenBank/DDBJ whole genome shotgun (WGS) entry which is preliminary data.</text>
</comment>
<dbReference type="InterPro" id="IPR025592">
    <property type="entry name" value="DUF4347"/>
</dbReference>
<evidence type="ECO:0000313" key="4">
    <source>
        <dbReference type="Proteomes" id="UP001158067"/>
    </source>
</evidence>
<dbReference type="Gene3D" id="2.60.60.40">
    <property type="match status" value="1"/>
</dbReference>
<feature type="domain" description="DUF4347" evidence="1">
    <location>
        <begin position="42"/>
        <end position="210"/>
    </location>
</feature>
<keyword evidence="4" id="KW-1185">Reference proteome</keyword>
<reference evidence="3 4" key="1">
    <citation type="submission" date="2017-05" db="EMBL/GenBank/DDBJ databases">
        <authorList>
            <person name="Varghese N."/>
            <person name="Submissions S."/>
        </authorList>
    </citation>
    <scope>NUCLEOTIDE SEQUENCE [LARGE SCALE GENOMIC DNA]</scope>
    <source>
        <strain evidence="3 4">DSM 25457</strain>
    </source>
</reference>
<evidence type="ECO:0000259" key="2">
    <source>
        <dbReference type="Pfam" id="PF16841"/>
    </source>
</evidence>
<accession>A0ABY1QID7</accession>